<dbReference type="InterPro" id="IPR029045">
    <property type="entry name" value="ClpP/crotonase-like_dom_sf"/>
</dbReference>
<dbReference type="RefSeq" id="WP_146922269.1">
    <property type="nucleotide sequence ID" value="NZ_CP042430.1"/>
</dbReference>
<evidence type="ECO:0000256" key="1">
    <source>
        <dbReference type="ARBA" id="ARBA00005254"/>
    </source>
</evidence>
<dbReference type="Gene3D" id="3.90.226.10">
    <property type="entry name" value="2-enoyl-CoA Hydratase, Chain A, domain 1"/>
    <property type="match status" value="1"/>
</dbReference>
<proteinExistence type="inferred from homology"/>
<evidence type="ECO:0000313" key="3">
    <source>
        <dbReference type="Proteomes" id="UP000321805"/>
    </source>
</evidence>
<reference evidence="2 3" key="1">
    <citation type="journal article" date="2018" name="J. Microbiol.">
        <title>Baekduia soli gen. nov., sp. nov., a novel bacterium isolated from the soil of Baekdu Mountain and proposal of a novel family name, Baekduiaceae fam. nov.</title>
        <authorList>
            <person name="An D.S."/>
            <person name="Siddiqi M.Z."/>
            <person name="Kim K.H."/>
            <person name="Yu H.S."/>
            <person name="Im W.T."/>
        </authorList>
    </citation>
    <scope>NUCLEOTIDE SEQUENCE [LARGE SCALE GENOMIC DNA]</scope>
    <source>
        <strain evidence="2 3">BR7-21</strain>
    </source>
</reference>
<evidence type="ECO:0000313" key="2">
    <source>
        <dbReference type="EMBL" id="QEC49904.1"/>
    </source>
</evidence>
<dbReference type="OrthoDB" id="3473569at2"/>
<dbReference type="CDD" id="cd06558">
    <property type="entry name" value="crotonase-like"/>
    <property type="match status" value="1"/>
</dbReference>
<accession>A0A5B8UA98</accession>
<gene>
    <name evidence="2" type="ORF">FSW04_21610</name>
</gene>
<sequence>MSDWETITVHRRGHAATIELNRPASMNAWNRQFGLDLRAAVEEVAADDDVRAVCVTGAGRAFSSGADLRDMGSKDEVTPNGRPDVHKILTERYHPIITGLRTMPKPVVAAVNGPAVGIGLSLALAADFVIARESAYFLLAFVNIGLAPDGGSSLFVPERVGFTRAAEMAMLGERVGAVQAAEWGLINRAVPDDAFDAQVEALVDRLAAGPTASYAGSKRQLNAWLFERMDGQLELEARIQREMAASDDFVEGVTAFVEKRRANFGGR</sequence>
<dbReference type="InterPro" id="IPR001753">
    <property type="entry name" value="Enoyl-CoA_hydra/iso"/>
</dbReference>
<dbReference type="AlphaFoldDB" id="A0A5B8UA98"/>
<dbReference type="GO" id="GO:0003824">
    <property type="term" value="F:catalytic activity"/>
    <property type="evidence" value="ECO:0007669"/>
    <property type="project" value="UniProtKB-ARBA"/>
</dbReference>
<dbReference type="InterPro" id="IPR014748">
    <property type="entry name" value="Enoyl-CoA_hydra_C"/>
</dbReference>
<dbReference type="PANTHER" id="PTHR43459">
    <property type="entry name" value="ENOYL-COA HYDRATASE"/>
    <property type="match status" value="1"/>
</dbReference>
<keyword evidence="3" id="KW-1185">Reference proteome</keyword>
<comment type="similarity">
    <text evidence="1">Belongs to the enoyl-CoA hydratase/isomerase family.</text>
</comment>
<dbReference type="PANTHER" id="PTHR43459:SF1">
    <property type="entry name" value="EG:BACN32G11.4 PROTEIN"/>
    <property type="match status" value="1"/>
</dbReference>
<name>A0A5B8UA98_9ACTN</name>
<dbReference type="EMBL" id="CP042430">
    <property type="protein sequence ID" value="QEC49904.1"/>
    <property type="molecule type" value="Genomic_DNA"/>
</dbReference>
<dbReference type="Pfam" id="PF00378">
    <property type="entry name" value="ECH_1"/>
    <property type="match status" value="1"/>
</dbReference>
<protein>
    <submittedName>
        <fullName evidence="2">Enoyl-CoA hydratase</fullName>
    </submittedName>
</protein>
<organism evidence="2 3">
    <name type="scientific">Baekduia soli</name>
    <dbReference type="NCBI Taxonomy" id="496014"/>
    <lineage>
        <taxon>Bacteria</taxon>
        <taxon>Bacillati</taxon>
        <taxon>Actinomycetota</taxon>
        <taxon>Thermoleophilia</taxon>
        <taxon>Solirubrobacterales</taxon>
        <taxon>Baekduiaceae</taxon>
        <taxon>Baekduia</taxon>
    </lineage>
</organism>
<dbReference type="KEGG" id="bsol:FSW04_21610"/>
<dbReference type="Proteomes" id="UP000321805">
    <property type="component" value="Chromosome"/>
</dbReference>
<dbReference type="SUPFAM" id="SSF52096">
    <property type="entry name" value="ClpP/crotonase"/>
    <property type="match status" value="1"/>
</dbReference>
<dbReference type="Gene3D" id="1.10.12.10">
    <property type="entry name" value="Lyase 2-enoyl-coa Hydratase, Chain A, domain 2"/>
    <property type="match status" value="1"/>
</dbReference>